<dbReference type="CDD" id="cd09917">
    <property type="entry name" value="F-box_SF"/>
    <property type="match status" value="1"/>
</dbReference>
<evidence type="ECO:0000313" key="4">
    <source>
        <dbReference type="Proteomes" id="UP000275078"/>
    </source>
</evidence>
<evidence type="ECO:0000259" key="2">
    <source>
        <dbReference type="PROSITE" id="PS50181"/>
    </source>
</evidence>
<evidence type="ECO:0000256" key="1">
    <source>
        <dbReference type="SAM" id="MobiDB-lite"/>
    </source>
</evidence>
<reference evidence="3 4" key="1">
    <citation type="journal article" date="2018" name="Nat. Ecol. Evol.">
        <title>Pezizomycetes genomes reveal the molecular basis of ectomycorrhizal truffle lifestyle.</title>
        <authorList>
            <person name="Murat C."/>
            <person name="Payen T."/>
            <person name="Noel B."/>
            <person name="Kuo A."/>
            <person name="Morin E."/>
            <person name="Chen J."/>
            <person name="Kohler A."/>
            <person name="Krizsan K."/>
            <person name="Balestrini R."/>
            <person name="Da Silva C."/>
            <person name="Montanini B."/>
            <person name="Hainaut M."/>
            <person name="Levati E."/>
            <person name="Barry K.W."/>
            <person name="Belfiori B."/>
            <person name="Cichocki N."/>
            <person name="Clum A."/>
            <person name="Dockter R.B."/>
            <person name="Fauchery L."/>
            <person name="Guy J."/>
            <person name="Iotti M."/>
            <person name="Le Tacon F."/>
            <person name="Lindquist E.A."/>
            <person name="Lipzen A."/>
            <person name="Malagnac F."/>
            <person name="Mello A."/>
            <person name="Molinier V."/>
            <person name="Miyauchi S."/>
            <person name="Poulain J."/>
            <person name="Riccioni C."/>
            <person name="Rubini A."/>
            <person name="Sitrit Y."/>
            <person name="Splivallo R."/>
            <person name="Traeger S."/>
            <person name="Wang M."/>
            <person name="Zifcakova L."/>
            <person name="Wipf D."/>
            <person name="Zambonelli A."/>
            <person name="Paolocci F."/>
            <person name="Nowrousian M."/>
            <person name="Ottonello S."/>
            <person name="Baldrian P."/>
            <person name="Spatafora J.W."/>
            <person name="Henrissat B."/>
            <person name="Nagy L.G."/>
            <person name="Aury J.M."/>
            <person name="Wincker P."/>
            <person name="Grigoriev I.V."/>
            <person name="Bonfante P."/>
            <person name="Martin F.M."/>
        </authorList>
    </citation>
    <scope>NUCLEOTIDE SEQUENCE [LARGE SCALE GENOMIC DNA]</scope>
    <source>
        <strain evidence="3 4">RN42</strain>
    </source>
</reference>
<evidence type="ECO:0000313" key="3">
    <source>
        <dbReference type="EMBL" id="RPA85836.1"/>
    </source>
</evidence>
<name>A0A3N4IJL7_ASCIM</name>
<feature type="region of interest" description="Disordered" evidence="1">
    <location>
        <begin position="1"/>
        <end position="25"/>
    </location>
</feature>
<organism evidence="3 4">
    <name type="scientific">Ascobolus immersus RN42</name>
    <dbReference type="NCBI Taxonomy" id="1160509"/>
    <lineage>
        <taxon>Eukaryota</taxon>
        <taxon>Fungi</taxon>
        <taxon>Dikarya</taxon>
        <taxon>Ascomycota</taxon>
        <taxon>Pezizomycotina</taxon>
        <taxon>Pezizomycetes</taxon>
        <taxon>Pezizales</taxon>
        <taxon>Ascobolaceae</taxon>
        <taxon>Ascobolus</taxon>
    </lineage>
</organism>
<feature type="domain" description="F-box" evidence="2">
    <location>
        <begin position="57"/>
        <end position="107"/>
    </location>
</feature>
<accession>A0A3N4IJL7</accession>
<proteinExistence type="predicted"/>
<sequence length="349" mass="39531">MSTMSSSAAVTANQSSSNSGPSFLGLCDRHSGTPPDIEQCWCHPPVKKRPSIQITGPSPIGQLPNELLHEICIRIPDPRSFLALSRVNRRLSSVVGTPYTRQHFTREWFETHCNDVVGPEIFSFITRFIRLHASVHYDKLACAPYEFHSYNNNMTWWGYSYGSFGYLLGKCRLPGLLPIKQDPRWRNRFLSHLRGIPIPTDPAYTLSTMPLIMEDAVLAWYMFEFYLCPEPLVNLNSLSVVGSDSYPPLTFEIRGMKCEPDPSPIRSGKTRCWSGDIAFSLVSIAEFYAECEVDGGAGDTDIVEENPNFEVKKLEMRRLCLRMRRDEQYSAIISSVLAGDGLERKEMEQ</sequence>
<dbReference type="PROSITE" id="PS50181">
    <property type="entry name" value="FBOX"/>
    <property type="match status" value="1"/>
</dbReference>
<dbReference type="SUPFAM" id="SSF81383">
    <property type="entry name" value="F-box domain"/>
    <property type="match status" value="1"/>
</dbReference>
<dbReference type="EMBL" id="ML119652">
    <property type="protein sequence ID" value="RPA85836.1"/>
    <property type="molecule type" value="Genomic_DNA"/>
</dbReference>
<feature type="compositionally biased region" description="Low complexity" evidence="1">
    <location>
        <begin position="1"/>
        <end position="12"/>
    </location>
</feature>
<dbReference type="InterPro" id="IPR036047">
    <property type="entry name" value="F-box-like_dom_sf"/>
</dbReference>
<dbReference type="Proteomes" id="UP000275078">
    <property type="component" value="Unassembled WGS sequence"/>
</dbReference>
<dbReference type="AlphaFoldDB" id="A0A3N4IJL7"/>
<protein>
    <recommendedName>
        <fullName evidence="2">F-box domain-containing protein</fullName>
    </recommendedName>
</protein>
<gene>
    <name evidence="3" type="ORF">BJ508DRAFT_302658</name>
</gene>
<keyword evidence="4" id="KW-1185">Reference proteome</keyword>
<dbReference type="InterPro" id="IPR001810">
    <property type="entry name" value="F-box_dom"/>
</dbReference>